<dbReference type="STRING" id="42251.A0A2T7A8V6"/>
<organism evidence="1 2">
    <name type="scientific">Tuber borchii</name>
    <name type="common">White truffle</name>
    <dbReference type="NCBI Taxonomy" id="42251"/>
    <lineage>
        <taxon>Eukaryota</taxon>
        <taxon>Fungi</taxon>
        <taxon>Dikarya</taxon>
        <taxon>Ascomycota</taxon>
        <taxon>Pezizomycotina</taxon>
        <taxon>Pezizomycetes</taxon>
        <taxon>Pezizales</taxon>
        <taxon>Tuberaceae</taxon>
        <taxon>Tuber</taxon>
    </lineage>
</organism>
<dbReference type="InterPro" id="IPR001128">
    <property type="entry name" value="Cyt_P450"/>
</dbReference>
<comment type="caution">
    <text evidence="1">The sequence shown here is derived from an EMBL/GenBank/DDBJ whole genome shotgun (WGS) entry which is preliminary data.</text>
</comment>
<dbReference type="GO" id="GO:0004497">
    <property type="term" value="F:monooxygenase activity"/>
    <property type="evidence" value="ECO:0007669"/>
    <property type="project" value="InterPro"/>
</dbReference>
<evidence type="ECO:0000313" key="2">
    <source>
        <dbReference type="Proteomes" id="UP000244722"/>
    </source>
</evidence>
<dbReference type="InterPro" id="IPR036396">
    <property type="entry name" value="Cyt_P450_sf"/>
</dbReference>
<dbReference type="Gene3D" id="1.10.630.10">
    <property type="entry name" value="Cytochrome P450"/>
    <property type="match status" value="1"/>
</dbReference>
<name>A0A2T7A8V6_TUBBO</name>
<keyword evidence="2" id="KW-1185">Reference proteome</keyword>
<reference evidence="1 2" key="1">
    <citation type="submission" date="2017-04" db="EMBL/GenBank/DDBJ databases">
        <title>Draft genome sequence of Tuber borchii Vittad., a whitish edible truffle.</title>
        <authorList>
            <consortium name="DOE Joint Genome Institute"/>
            <person name="Murat C."/>
            <person name="Kuo A."/>
            <person name="Barry K.W."/>
            <person name="Clum A."/>
            <person name="Dockter R.B."/>
            <person name="Fauchery L."/>
            <person name="Iotti M."/>
            <person name="Kohler A."/>
            <person name="Labutti K."/>
            <person name="Lindquist E.A."/>
            <person name="Lipzen A."/>
            <person name="Ohm R.A."/>
            <person name="Wang M."/>
            <person name="Grigoriev I.V."/>
            <person name="Zambonelli A."/>
            <person name="Martin F.M."/>
        </authorList>
    </citation>
    <scope>NUCLEOTIDE SEQUENCE [LARGE SCALE GENOMIC DNA]</scope>
    <source>
        <strain evidence="1 2">Tbo3840</strain>
    </source>
</reference>
<dbReference type="EMBL" id="NESQ01000003">
    <property type="protein sequence ID" value="PUU84171.1"/>
    <property type="molecule type" value="Genomic_DNA"/>
</dbReference>
<dbReference type="GO" id="GO:0016705">
    <property type="term" value="F:oxidoreductase activity, acting on paired donors, with incorporation or reduction of molecular oxygen"/>
    <property type="evidence" value="ECO:0007669"/>
    <property type="project" value="InterPro"/>
</dbReference>
<dbReference type="SUPFAM" id="SSF48264">
    <property type="entry name" value="Cytochrome P450"/>
    <property type="match status" value="1"/>
</dbReference>
<dbReference type="OrthoDB" id="1470350at2759"/>
<dbReference type="Pfam" id="PF00067">
    <property type="entry name" value="p450"/>
    <property type="match status" value="1"/>
</dbReference>
<sequence length="104" mass="11293">MLSRLVAKRSVALWGAGAEEFWPGRSAGEEDAAAAVGSNYGFLIFLEEPRECIGDALAKVNLQCLLTATISRFEFEQGGKREGLLRRGSPKIPRGYSYTVKGVV</sequence>
<dbReference type="Proteomes" id="UP000244722">
    <property type="component" value="Unassembled WGS sequence"/>
</dbReference>
<dbReference type="GO" id="GO:0005506">
    <property type="term" value="F:iron ion binding"/>
    <property type="evidence" value="ECO:0007669"/>
    <property type="project" value="InterPro"/>
</dbReference>
<proteinExistence type="predicted"/>
<evidence type="ECO:0000313" key="1">
    <source>
        <dbReference type="EMBL" id="PUU84171.1"/>
    </source>
</evidence>
<dbReference type="GO" id="GO:0020037">
    <property type="term" value="F:heme binding"/>
    <property type="evidence" value="ECO:0007669"/>
    <property type="project" value="InterPro"/>
</dbReference>
<protein>
    <submittedName>
        <fullName evidence="1">Uncharacterized protein</fullName>
    </submittedName>
</protein>
<accession>A0A2T7A8V6</accession>
<gene>
    <name evidence="1" type="ORF">B9Z19DRAFT_1118274</name>
</gene>
<dbReference type="AlphaFoldDB" id="A0A2T7A8V6"/>